<dbReference type="CDD" id="cd04301">
    <property type="entry name" value="NAT_SF"/>
    <property type="match status" value="1"/>
</dbReference>
<dbReference type="InterPro" id="IPR050832">
    <property type="entry name" value="Bact_Acetyltransf"/>
</dbReference>
<name>A0ABR9AY07_9BACL</name>
<evidence type="ECO:0000313" key="5">
    <source>
        <dbReference type="Proteomes" id="UP000634529"/>
    </source>
</evidence>
<keyword evidence="1" id="KW-0808">Transferase</keyword>
<evidence type="ECO:0000259" key="3">
    <source>
        <dbReference type="PROSITE" id="PS51186"/>
    </source>
</evidence>
<evidence type="ECO:0000313" key="4">
    <source>
        <dbReference type="EMBL" id="MBD8499022.1"/>
    </source>
</evidence>
<proteinExistence type="predicted"/>
<comment type="caution">
    <text evidence="4">The sequence shown here is derived from an EMBL/GenBank/DDBJ whole genome shotgun (WGS) entry which is preliminary data.</text>
</comment>
<dbReference type="InterPro" id="IPR016181">
    <property type="entry name" value="Acyl_CoA_acyltransferase"/>
</dbReference>
<keyword evidence="5" id="KW-1185">Reference proteome</keyword>
<dbReference type="SUPFAM" id="SSF55729">
    <property type="entry name" value="Acyl-CoA N-acyltransferases (Nat)"/>
    <property type="match status" value="1"/>
</dbReference>
<accession>A0ABR9AY07</accession>
<gene>
    <name evidence="4" type="ORF">IFO66_11980</name>
</gene>
<dbReference type="Proteomes" id="UP000634529">
    <property type="component" value="Unassembled WGS sequence"/>
</dbReference>
<organism evidence="4 5">
    <name type="scientific">Paenibacillus arenosi</name>
    <dbReference type="NCBI Taxonomy" id="2774142"/>
    <lineage>
        <taxon>Bacteria</taxon>
        <taxon>Bacillati</taxon>
        <taxon>Bacillota</taxon>
        <taxon>Bacilli</taxon>
        <taxon>Bacillales</taxon>
        <taxon>Paenibacillaceae</taxon>
        <taxon>Paenibacillus</taxon>
    </lineage>
</organism>
<dbReference type="PANTHER" id="PTHR43877">
    <property type="entry name" value="AMINOALKYLPHOSPHONATE N-ACETYLTRANSFERASE-RELATED-RELATED"/>
    <property type="match status" value="1"/>
</dbReference>
<protein>
    <submittedName>
        <fullName evidence="4">GNAT family N-acetyltransferase</fullName>
    </submittedName>
</protein>
<evidence type="ECO:0000256" key="1">
    <source>
        <dbReference type="ARBA" id="ARBA00022679"/>
    </source>
</evidence>
<dbReference type="EMBL" id="JACYTN010000007">
    <property type="protein sequence ID" value="MBD8499022.1"/>
    <property type="molecule type" value="Genomic_DNA"/>
</dbReference>
<reference evidence="4 5" key="1">
    <citation type="submission" date="2020-09" db="EMBL/GenBank/DDBJ databases">
        <title>Paenibacillus sp. CAU 1523 isolated from sand of Haeundae Beach.</title>
        <authorList>
            <person name="Kim W."/>
        </authorList>
    </citation>
    <scope>NUCLEOTIDE SEQUENCE [LARGE SCALE GENOMIC DNA]</scope>
    <source>
        <strain evidence="4 5">CAU 1523</strain>
    </source>
</reference>
<dbReference type="InterPro" id="IPR000182">
    <property type="entry name" value="GNAT_dom"/>
</dbReference>
<dbReference type="PANTHER" id="PTHR43877:SF2">
    <property type="entry name" value="AMINOALKYLPHOSPHONATE N-ACETYLTRANSFERASE-RELATED"/>
    <property type="match status" value="1"/>
</dbReference>
<sequence length="157" mass="18246">MSTIRLEYVTPHHPDVQPTVARLDEDLLRRYPPEDIFGMDFNDPHIDEVQFVLAYDGSVPVGCGAIRPLNEEMTELKRFFVDANYRQQGIAAKILMKLELLARDQKYTTIRLETGDKQPESIHFYKKYGFYEIERYGPYADSDSSLCFEKILSDQLS</sequence>
<evidence type="ECO:0000256" key="2">
    <source>
        <dbReference type="ARBA" id="ARBA00023315"/>
    </source>
</evidence>
<feature type="domain" description="N-acetyltransferase" evidence="3">
    <location>
        <begin position="4"/>
        <end position="153"/>
    </location>
</feature>
<dbReference type="Gene3D" id="3.40.630.30">
    <property type="match status" value="1"/>
</dbReference>
<dbReference type="PROSITE" id="PS51186">
    <property type="entry name" value="GNAT"/>
    <property type="match status" value="1"/>
</dbReference>
<keyword evidence="2" id="KW-0012">Acyltransferase</keyword>
<dbReference type="Pfam" id="PF00583">
    <property type="entry name" value="Acetyltransf_1"/>
    <property type="match status" value="1"/>
</dbReference>